<dbReference type="AlphaFoldDB" id="A0A4S4JYK9"/>
<reference evidence="2 3" key="1">
    <citation type="submission" date="2014-01" db="EMBL/GenBank/DDBJ databases">
        <title>Draft genome sequencing of Bacillus alcalophilus CGMCC 1.3604.</title>
        <authorList>
            <person name="Yang J."/>
            <person name="Diao L."/>
            <person name="Yang S."/>
        </authorList>
    </citation>
    <scope>NUCLEOTIDE SEQUENCE [LARGE SCALE GENOMIC DNA]</scope>
    <source>
        <strain evidence="2 3">CGMCC 1.3604</strain>
    </source>
</reference>
<feature type="transmembrane region" description="Helical" evidence="1">
    <location>
        <begin position="30"/>
        <end position="49"/>
    </location>
</feature>
<keyword evidence="1" id="KW-0472">Membrane</keyword>
<dbReference type="EMBL" id="JALP01000224">
    <property type="protein sequence ID" value="THG89497.1"/>
    <property type="molecule type" value="Genomic_DNA"/>
</dbReference>
<accession>A0A4S4JYK9</accession>
<evidence type="ECO:0000256" key="1">
    <source>
        <dbReference type="SAM" id="Phobius"/>
    </source>
</evidence>
<name>A0A4S4JYK9_ALKAL</name>
<keyword evidence="1" id="KW-0812">Transmembrane</keyword>
<keyword evidence="1" id="KW-1133">Transmembrane helix</keyword>
<protein>
    <submittedName>
        <fullName evidence="2">Uncharacterized protein</fullName>
    </submittedName>
</protein>
<gene>
    <name evidence="2" type="ORF">AJ85_17365</name>
</gene>
<sequence>MKNFQIILNFFLVILCLFVINWSFETWIDYALIIVAVLLLLTTSLSVYLRSKRNG</sequence>
<proteinExistence type="predicted"/>
<evidence type="ECO:0000313" key="2">
    <source>
        <dbReference type="EMBL" id="THG89497.1"/>
    </source>
</evidence>
<dbReference type="Proteomes" id="UP000297014">
    <property type="component" value="Unassembled WGS sequence"/>
</dbReference>
<comment type="caution">
    <text evidence="2">The sequence shown here is derived from an EMBL/GenBank/DDBJ whole genome shotgun (WGS) entry which is preliminary data.</text>
</comment>
<organism evidence="2 3">
    <name type="scientific">Alkalihalobacillus alcalophilus ATCC 27647 = CGMCC 1.3604</name>
    <dbReference type="NCBI Taxonomy" id="1218173"/>
    <lineage>
        <taxon>Bacteria</taxon>
        <taxon>Bacillati</taxon>
        <taxon>Bacillota</taxon>
        <taxon>Bacilli</taxon>
        <taxon>Bacillales</taxon>
        <taxon>Bacillaceae</taxon>
        <taxon>Alkalihalobacillus</taxon>
    </lineage>
</organism>
<evidence type="ECO:0000313" key="3">
    <source>
        <dbReference type="Proteomes" id="UP000297014"/>
    </source>
</evidence>
<feature type="transmembrane region" description="Helical" evidence="1">
    <location>
        <begin position="7"/>
        <end position="24"/>
    </location>
</feature>